<gene>
    <name evidence="2" type="ORF">V865_002412</name>
</gene>
<feature type="compositionally biased region" description="Low complexity" evidence="1">
    <location>
        <begin position="184"/>
        <end position="210"/>
    </location>
</feature>
<reference evidence="2 3" key="1">
    <citation type="submission" date="2024-01" db="EMBL/GenBank/DDBJ databases">
        <title>Comparative genomics of Cryptococcus and Kwoniella reveals pathogenesis evolution and contrasting modes of karyotype evolution via chromosome fusion or intercentromeric recombination.</title>
        <authorList>
            <person name="Coelho M.A."/>
            <person name="David-Palma M."/>
            <person name="Shea T."/>
            <person name="Bowers K."/>
            <person name="McGinley-Smith S."/>
            <person name="Mohammad A.W."/>
            <person name="Gnirke A."/>
            <person name="Yurkov A.M."/>
            <person name="Nowrousian M."/>
            <person name="Sun S."/>
            <person name="Cuomo C.A."/>
            <person name="Heitman J."/>
        </authorList>
    </citation>
    <scope>NUCLEOTIDE SEQUENCE [LARGE SCALE GENOMIC DNA]</scope>
    <source>
        <strain evidence="2 3">PYCC6329</strain>
    </source>
</reference>
<feature type="compositionally biased region" description="Polar residues" evidence="1">
    <location>
        <begin position="268"/>
        <end position="286"/>
    </location>
</feature>
<dbReference type="KEGG" id="ker:91101216"/>
<feature type="compositionally biased region" description="Basic and acidic residues" evidence="1">
    <location>
        <begin position="386"/>
        <end position="407"/>
    </location>
</feature>
<protein>
    <submittedName>
        <fullName evidence="2">Uncharacterized protein</fullName>
    </submittedName>
</protein>
<dbReference type="EMBL" id="CP144089">
    <property type="protein sequence ID" value="WWD04343.1"/>
    <property type="molecule type" value="Genomic_DNA"/>
</dbReference>
<feature type="compositionally biased region" description="Polar residues" evidence="1">
    <location>
        <begin position="48"/>
        <end position="57"/>
    </location>
</feature>
<accession>A0AAX4KG17</accession>
<feature type="compositionally biased region" description="Low complexity" evidence="1">
    <location>
        <begin position="61"/>
        <end position="88"/>
    </location>
</feature>
<proteinExistence type="predicted"/>
<feature type="compositionally biased region" description="Low complexity" evidence="1">
    <location>
        <begin position="1"/>
        <end position="12"/>
    </location>
</feature>
<dbReference type="AlphaFoldDB" id="A0AAX4KG17"/>
<evidence type="ECO:0000313" key="3">
    <source>
        <dbReference type="Proteomes" id="UP001358614"/>
    </source>
</evidence>
<name>A0AAX4KG17_9TREE</name>
<feature type="compositionally biased region" description="Basic and acidic residues" evidence="1">
    <location>
        <begin position="321"/>
        <end position="344"/>
    </location>
</feature>
<feature type="compositionally biased region" description="Polar residues" evidence="1">
    <location>
        <begin position="89"/>
        <end position="100"/>
    </location>
</feature>
<sequence length="429" mass="45806">MSSVESSSSLLIPPNPSRSPTKPSASILLNGNGRESTHVKIPEPPRTTTPLPHTSVFNAYPLSPSSSSSSSSSSPPLSRSTSSPHPSSAALNSRRLSTPKISFAPLPTIPNELKRRNSISIGVASRKHLLGGGNGPNKVVMSDEEWEIYKKHYDEKSGNDPIDLGQVAKQGAKALWGKVKSRRSSSVSSQSSITSSTSTTSTSTSNVSSSAPATAPAPALSGSLTGLGTVEEDEEQYETVQIGRGRSLSPRRGNLHTIPGSPPPRQASLDSESSPSTTTSVISDTNTDTESDFGDTISVADELTHPSYTPGNRVAAAEASESMKHKLLHLEGMGDEKDGDETPRRLPSPPPRKADVEPLPEENQDEDEDEDEAENGDGTNTPGGYRARESQWEREHHEKKGRTEILGFDPERFGRALDLAAKNGEMKRD</sequence>
<evidence type="ECO:0000313" key="2">
    <source>
        <dbReference type="EMBL" id="WWD04343.1"/>
    </source>
</evidence>
<feature type="region of interest" description="Disordered" evidence="1">
    <location>
        <begin position="1"/>
        <end position="108"/>
    </location>
</feature>
<organism evidence="2 3">
    <name type="scientific">Kwoniella europaea PYCC6329</name>
    <dbReference type="NCBI Taxonomy" id="1423913"/>
    <lineage>
        <taxon>Eukaryota</taxon>
        <taxon>Fungi</taxon>
        <taxon>Dikarya</taxon>
        <taxon>Basidiomycota</taxon>
        <taxon>Agaricomycotina</taxon>
        <taxon>Tremellomycetes</taxon>
        <taxon>Tremellales</taxon>
        <taxon>Cryptococcaceae</taxon>
        <taxon>Kwoniella</taxon>
    </lineage>
</organism>
<evidence type="ECO:0000256" key="1">
    <source>
        <dbReference type="SAM" id="MobiDB-lite"/>
    </source>
</evidence>
<dbReference type="Proteomes" id="UP001358614">
    <property type="component" value="Chromosome 1"/>
</dbReference>
<dbReference type="GeneID" id="91101216"/>
<feature type="compositionally biased region" description="Acidic residues" evidence="1">
    <location>
        <begin position="358"/>
        <end position="375"/>
    </location>
</feature>
<feature type="region of interest" description="Disordered" evidence="1">
    <location>
        <begin position="154"/>
        <end position="407"/>
    </location>
</feature>
<keyword evidence="3" id="KW-1185">Reference proteome</keyword>
<dbReference type="RefSeq" id="XP_066082310.1">
    <property type="nucleotide sequence ID" value="XM_066226213.1"/>
</dbReference>